<dbReference type="EMBL" id="BAABDO010000003">
    <property type="protein sequence ID" value="GAA4128157.1"/>
    <property type="molecule type" value="Genomic_DNA"/>
</dbReference>
<evidence type="ECO:0000313" key="2">
    <source>
        <dbReference type="Proteomes" id="UP001500266"/>
    </source>
</evidence>
<comment type="caution">
    <text evidence="1">The sequence shown here is derived from an EMBL/GenBank/DDBJ whole genome shotgun (WGS) entry which is preliminary data.</text>
</comment>
<organism evidence="1 2">
    <name type="scientific">Actinomadura keratinilytica</name>
    <dbReference type="NCBI Taxonomy" id="547461"/>
    <lineage>
        <taxon>Bacteria</taxon>
        <taxon>Bacillati</taxon>
        <taxon>Actinomycetota</taxon>
        <taxon>Actinomycetes</taxon>
        <taxon>Streptosporangiales</taxon>
        <taxon>Thermomonosporaceae</taxon>
        <taxon>Actinomadura</taxon>
    </lineage>
</organism>
<dbReference type="Proteomes" id="UP001500266">
    <property type="component" value="Unassembled WGS sequence"/>
</dbReference>
<reference evidence="2" key="1">
    <citation type="journal article" date="2019" name="Int. J. Syst. Evol. Microbiol.">
        <title>The Global Catalogue of Microorganisms (GCM) 10K type strain sequencing project: providing services to taxonomists for standard genome sequencing and annotation.</title>
        <authorList>
            <consortium name="The Broad Institute Genomics Platform"/>
            <consortium name="The Broad Institute Genome Sequencing Center for Infectious Disease"/>
            <person name="Wu L."/>
            <person name="Ma J."/>
        </authorList>
    </citation>
    <scope>NUCLEOTIDE SEQUENCE [LARGE SCALE GENOMIC DNA]</scope>
    <source>
        <strain evidence="2">JCM 17316</strain>
    </source>
</reference>
<dbReference type="RefSeq" id="WP_345016698.1">
    <property type="nucleotide sequence ID" value="NZ_BAABDO010000003.1"/>
</dbReference>
<sequence>MTAAQHALHEWVQQRVHACVSTALRADPDAINAAVTHLVGHLAPHSRHLLRNARPLVLGCATALIAVLEAHRPQTDPSGRQVCRAYRTPECPTLHRVAQVMAVHGSRPIVVDRAEAWRRADACLSRDRHPVPIEIREFEYGYVAWPAHGPDANGFLLVIDRHTGALTRWPRLPLETLALQYRAYLAAHSPTRDHPPQK</sequence>
<name>A0ABP7XYT9_9ACTN</name>
<proteinExistence type="predicted"/>
<gene>
    <name evidence="1" type="ORF">GCM10022416_03610</name>
</gene>
<protein>
    <submittedName>
        <fullName evidence="1">Uncharacterized protein</fullName>
    </submittedName>
</protein>
<accession>A0ABP7XYT9</accession>
<evidence type="ECO:0000313" key="1">
    <source>
        <dbReference type="EMBL" id="GAA4128157.1"/>
    </source>
</evidence>
<keyword evidence="2" id="KW-1185">Reference proteome</keyword>